<evidence type="ECO:0000256" key="3">
    <source>
        <dbReference type="ARBA" id="ARBA00022722"/>
    </source>
</evidence>
<keyword evidence="2" id="KW-1277">Toxin-antitoxin system</keyword>
<dbReference type="PANTHER" id="PTHR34139">
    <property type="entry name" value="UPF0331 PROTEIN MJ0127"/>
    <property type="match status" value="1"/>
</dbReference>
<keyword evidence="4" id="KW-0547">Nucleotide-binding</keyword>
<dbReference type="InterPro" id="IPR051813">
    <property type="entry name" value="HepT_RNase_toxin"/>
</dbReference>
<organism evidence="6 7">
    <name type="scientific">Parabacteroides faecis</name>
    <dbReference type="NCBI Taxonomy" id="1217282"/>
    <lineage>
        <taxon>Bacteria</taxon>
        <taxon>Pseudomonadati</taxon>
        <taxon>Bacteroidota</taxon>
        <taxon>Bacteroidia</taxon>
        <taxon>Bacteroidales</taxon>
        <taxon>Tannerellaceae</taxon>
        <taxon>Parabacteroides</taxon>
    </lineage>
</organism>
<keyword evidence="1" id="KW-0597">Phosphoprotein</keyword>
<dbReference type="InterPro" id="IPR008201">
    <property type="entry name" value="HepT-like"/>
</dbReference>
<keyword evidence="3" id="KW-0540">Nuclease</keyword>
<gene>
    <name evidence="6" type="ORF">GGQ57_001079</name>
</gene>
<evidence type="ECO:0000256" key="2">
    <source>
        <dbReference type="ARBA" id="ARBA00022649"/>
    </source>
</evidence>
<comment type="caution">
    <text evidence="6">The sequence shown here is derived from an EMBL/GenBank/DDBJ whole genome shotgun (WGS) entry which is preliminary data.</text>
</comment>
<reference evidence="6 7" key="1">
    <citation type="submission" date="2020-08" db="EMBL/GenBank/DDBJ databases">
        <title>Genomic Encyclopedia of Type Strains, Phase IV (KMG-IV): sequencing the most valuable type-strain genomes for metagenomic binning, comparative biology and taxonomic classification.</title>
        <authorList>
            <person name="Goeker M."/>
        </authorList>
    </citation>
    <scope>NUCLEOTIDE SEQUENCE [LARGE SCALE GENOMIC DNA]</scope>
    <source>
        <strain evidence="6 7">DSM 102983</strain>
    </source>
</reference>
<evidence type="ECO:0000313" key="6">
    <source>
        <dbReference type="EMBL" id="MBB4621185.1"/>
    </source>
</evidence>
<evidence type="ECO:0000256" key="4">
    <source>
        <dbReference type="ARBA" id="ARBA00022741"/>
    </source>
</evidence>
<dbReference type="Pfam" id="PF01934">
    <property type="entry name" value="HepT-like"/>
    <property type="match status" value="1"/>
</dbReference>
<keyword evidence="5" id="KW-0378">Hydrolase</keyword>
<dbReference type="RefSeq" id="WP_183669372.1">
    <property type="nucleotide sequence ID" value="NZ_BMPB01000003.1"/>
</dbReference>
<name>A0ABR6KI44_9BACT</name>
<dbReference type="PANTHER" id="PTHR34139:SF1">
    <property type="entry name" value="RNASE MJ1380-RELATED"/>
    <property type="match status" value="1"/>
</dbReference>
<dbReference type="EMBL" id="JACHOC010000002">
    <property type="protein sequence ID" value="MBB4621185.1"/>
    <property type="molecule type" value="Genomic_DNA"/>
</dbReference>
<keyword evidence="7" id="KW-1185">Reference proteome</keyword>
<protein>
    <submittedName>
        <fullName evidence="6">Uncharacterized protein with HEPN domain</fullName>
    </submittedName>
</protein>
<dbReference type="Proteomes" id="UP000533637">
    <property type="component" value="Unassembled WGS sequence"/>
</dbReference>
<sequence length="71" mass="8434">MREKPKDESRLLHIIEAIDNIVEFTQGVDFESYKQNKILRFAVIKNLEIIGEAAYLLTKEFRDSHCKNFYL</sequence>
<evidence type="ECO:0000256" key="1">
    <source>
        <dbReference type="ARBA" id="ARBA00022553"/>
    </source>
</evidence>
<evidence type="ECO:0000313" key="7">
    <source>
        <dbReference type="Proteomes" id="UP000533637"/>
    </source>
</evidence>
<proteinExistence type="predicted"/>
<accession>A0ABR6KI44</accession>
<evidence type="ECO:0000256" key="5">
    <source>
        <dbReference type="ARBA" id="ARBA00022801"/>
    </source>
</evidence>